<feature type="region of interest" description="Disordered" evidence="1">
    <location>
        <begin position="1"/>
        <end position="75"/>
    </location>
</feature>
<feature type="compositionally biased region" description="Basic and acidic residues" evidence="1">
    <location>
        <begin position="32"/>
        <end position="46"/>
    </location>
</feature>
<accession>A0A061QQH9</accession>
<dbReference type="AlphaFoldDB" id="A0A061QQH9"/>
<reference evidence="2" key="1">
    <citation type="submission" date="2014-05" db="EMBL/GenBank/DDBJ databases">
        <title>The transcriptome of the halophilic microalga Tetraselmis sp. GSL018 isolated from the Great Salt Lake, Utah.</title>
        <authorList>
            <person name="Jinkerson R.E."/>
            <person name="D'Adamo S."/>
            <person name="Posewitz M.C."/>
        </authorList>
    </citation>
    <scope>NUCLEOTIDE SEQUENCE</scope>
    <source>
        <strain evidence="2">GSL018</strain>
    </source>
</reference>
<evidence type="ECO:0000313" key="2">
    <source>
        <dbReference type="EMBL" id="JAC61973.1"/>
    </source>
</evidence>
<protein>
    <submittedName>
        <fullName evidence="2">Uncharacterized protein</fullName>
    </submittedName>
</protein>
<feature type="non-terminal residue" evidence="2">
    <location>
        <position position="192"/>
    </location>
</feature>
<sequence length="192" mass="19542">DRCPPMPAGHVKREQDSQRQRPLEGAPGPGAKLEDARLEDPRKGDGVGHTGRRCRFAPRAAPRRLPRGSPRAVSGGTVTQMVYVGSLLRIGPQDCGASPVTTAAETAPGDGGRADGNALPTAPSMAESPRPRIGAGGPPRKAPRRGGGAHHNADSNSSATAPGGETAGHGGGRAPERPGRGCKEGNGKADPR</sequence>
<gene>
    <name evidence="2" type="ORF">TSPGSL018_24640</name>
</gene>
<evidence type="ECO:0000256" key="1">
    <source>
        <dbReference type="SAM" id="MobiDB-lite"/>
    </source>
</evidence>
<feature type="compositionally biased region" description="Basic residues" evidence="1">
    <location>
        <begin position="50"/>
        <end position="66"/>
    </location>
</feature>
<feature type="non-terminal residue" evidence="2">
    <location>
        <position position="1"/>
    </location>
</feature>
<dbReference type="EMBL" id="GBEZ01025076">
    <property type="protein sequence ID" value="JAC61973.1"/>
    <property type="molecule type" value="Transcribed_RNA"/>
</dbReference>
<organism evidence="2">
    <name type="scientific">Tetraselmis sp. GSL018</name>
    <dbReference type="NCBI Taxonomy" id="582737"/>
    <lineage>
        <taxon>Eukaryota</taxon>
        <taxon>Viridiplantae</taxon>
        <taxon>Chlorophyta</taxon>
        <taxon>core chlorophytes</taxon>
        <taxon>Chlorodendrophyceae</taxon>
        <taxon>Chlorodendrales</taxon>
        <taxon>Chlorodendraceae</taxon>
        <taxon>Tetraselmis</taxon>
    </lineage>
</organism>
<feature type="region of interest" description="Disordered" evidence="1">
    <location>
        <begin position="91"/>
        <end position="192"/>
    </location>
</feature>
<name>A0A061QQH9_9CHLO</name>
<proteinExistence type="predicted"/>
<feature type="compositionally biased region" description="Basic and acidic residues" evidence="1">
    <location>
        <begin position="174"/>
        <end position="192"/>
    </location>
</feature>
<feature type="compositionally biased region" description="Basic and acidic residues" evidence="1">
    <location>
        <begin position="11"/>
        <end position="22"/>
    </location>
</feature>